<dbReference type="GO" id="GO:0008381">
    <property type="term" value="F:mechanosensitive monoatomic ion channel activity"/>
    <property type="evidence" value="ECO:0007669"/>
    <property type="project" value="InterPro"/>
</dbReference>
<dbReference type="InterPro" id="IPR011014">
    <property type="entry name" value="MscS_channel_TM-2"/>
</dbReference>
<dbReference type="Proteomes" id="UP000000379">
    <property type="component" value="Chromosome"/>
</dbReference>
<feature type="domain" description="BON" evidence="10">
    <location>
        <begin position="45"/>
        <end position="111"/>
    </location>
</feature>
<dbReference type="eggNOG" id="COG0668">
    <property type="taxonomic scope" value="Bacteria"/>
</dbReference>
<dbReference type="PANTHER" id="PTHR30221:SF1">
    <property type="entry name" value="SMALL-CONDUCTANCE MECHANOSENSITIVE CHANNEL"/>
    <property type="match status" value="1"/>
</dbReference>
<dbReference type="Pfam" id="PF21082">
    <property type="entry name" value="MS_channel_3rd"/>
    <property type="match status" value="1"/>
</dbReference>
<feature type="transmembrane region" description="Helical" evidence="8">
    <location>
        <begin position="170"/>
        <end position="192"/>
    </location>
</feature>
<comment type="similarity">
    <text evidence="2">Belongs to the MscS (TC 1.A.23) family.</text>
</comment>
<feature type="chain" id="PRO_5003094443" evidence="9">
    <location>
        <begin position="27"/>
        <end position="454"/>
    </location>
</feature>
<feature type="signal peptide" evidence="9">
    <location>
        <begin position="1"/>
        <end position="26"/>
    </location>
</feature>
<dbReference type="Gene3D" id="3.30.1340.30">
    <property type="match status" value="1"/>
</dbReference>
<gene>
    <name evidence="11" type="ordered locus">Trad_1706</name>
</gene>
<dbReference type="InterPro" id="IPR045275">
    <property type="entry name" value="MscS_archaea/bacteria_type"/>
</dbReference>
<dbReference type="InterPro" id="IPR010920">
    <property type="entry name" value="LSM_dom_sf"/>
</dbReference>
<dbReference type="InterPro" id="IPR006685">
    <property type="entry name" value="MscS_channel_2nd"/>
</dbReference>
<evidence type="ECO:0000256" key="9">
    <source>
        <dbReference type="SAM" id="SignalP"/>
    </source>
</evidence>
<dbReference type="InterPro" id="IPR049278">
    <property type="entry name" value="MS_channel_C"/>
</dbReference>
<dbReference type="Gene3D" id="2.30.30.60">
    <property type="match status" value="1"/>
</dbReference>
<feature type="transmembrane region" description="Helical" evidence="8">
    <location>
        <begin position="137"/>
        <end position="158"/>
    </location>
</feature>
<dbReference type="InterPro" id="IPR023408">
    <property type="entry name" value="MscS_beta-dom_sf"/>
</dbReference>
<evidence type="ECO:0000256" key="3">
    <source>
        <dbReference type="ARBA" id="ARBA00022475"/>
    </source>
</evidence>
<dbReference type="GO" id="GO:0005886">
    <property type="term" value="C:plasma membrane"/>
    <property type="evidence" value="ECO:0007669"/>
    <property type="project" value="UniProtKB-SubCell"/>
</dbReference>
<sequence>MRRFGALPLVLLVTLLVGGTASGARAAAPNPSATPTPAAAEAEASDAALQARLREVYANIPVLSEVSVAVTSGVVRLTGRVLGAGARQDALEIAAGMDGVVYVVDALELEADLGRTLAPALVRLREYAATAVRYSPLLLVAVGVVAFFWLLAALIGRWEALFARTGLNPLLRGLALQLARAALVLVGLLIALDLLGATAIVTAVLGTAGLAGLAVGFAFRDIVENYLAGVLLSLRQPFAIGDLLQLGEVEGRVVRLTSREMVLMTLDGNHARIPNSTVFSSVMINYTRNPRRRFTFEVGVGTDEDLRAAQRLGAAALRALPGVLADPEPQLRIRDLGDSSVILVCSGWVDQREADFFKVRSEAIKLIKETFDEAGVSMPEPKSTVVLERAPSSGAASAPLKEPPLAALKARVQDADVSPDAALEGPLAEELADPSEPNLLEPRPRRSTLPPRSR</sequence>
<accession>D7CQ40</accession>
<dbReference type="SUPFAM" id="SSF82861">
    <property type="entry name" value="Mechanosensitive channel protein MscS (YggB), transmembrane region"/>
    <property type="match status" value="1"/>
</dbReference>
<dbReference type="InterPro" id="IPR007055">
    <property type="entry name" value="BON_dom"/>
</dbReference>
<dbReference type="SUPFAM" id="SSF82689">
    <property type="entry name" value="Mechanosensitive channel protein MscS (YggB), C-terminal domain"/>
    <property type="match status" value="1"/>
</dbReference>
<evidence type="ECO:0000256" key="2">
    <source>
        <dbReference type="ARBA" id="ARBA00008017"/>
    </source>
</evidence>
<dbReference type="AlphaFoldDB" id="D7CQ40"/>
<evidence type="ECO:0000256" key="8">
    <source>
        <dbReference type="SAM" id="Phobius"/>
    </source>
</evidence>
<protein>
    <submittedName>
        <fullName evidence="11">MscS Mechanosensitive ion channel</fullName>
    </submittedName>
</protein>
<dbReference type="Gene3D" id="3.30.70.100">
    <property type="match status" value="1"/>
</dbReference>
<dbReference type="InterPro" id="IPR011066">
    <property type="entry name" value="MscS_channel_C_sf"/>
</dbReference>
<feature type="transmembrane region" description="Helical" evidence="8">
    <location>
        <begin position="198"/>
        <end position="219"/>
    </location>
</feature>
<evidence type="ECO:0000256" key="7">
    <source>
        <dbReference type="SAM" id="MobiDB-lite"/>
    </source>
</evidence>
<evidence type="ECO:0000256" key="4">
    <source>
        <dbReference type="ARBA" id="ARBA00022692"/>
    </source>
</evidence>
<evidence type="ECO:0000259" key="10">
    <source>
        <dbReference type="PROSITE" id="PS50914"/>
    </source>
</evidence>
<proteinExistence type="inferred from homology"/>
<keyword evidence="5 8" id="KW-1133">Transmembrane helix</keyword>
<dbReference type="PANTHER" id="PTHR30221">
    <property type="entry name" value="SMALL-CONDUCTANCE MECHANOSENSITIVE CHANNEL"/>
    <property type="match status" value="1"/>
</dbReference>
<dbReference type="Pfam" id="PF04972">
    <property type="entry name" value="BON"/>
    <property type="match status" value="1"/>
</dbReference>
<feature type="region of interest" description="Disordered" evidence="7">
    <location>
        <begin position="411"/>
        <end position="454"/>
    </location>
</feature>
<dbReference type="SUPFAM" id="SSF50182">
    <property type="entry name" value="Sm-like ribonucleoproteins"/>
    <property type="match status" value="1"/>
</dbReference>
<feature type="compositionally biased region" description="Low complexity" evidence="7">
    <location>
        <begin position="419"/>
        <end position="429"/>
    </location>
</feature>
<keyword evidence="4 8" id="KW-0812">Transmembrane</keyword>
<evidence type="ECO:0000256" key="5">
    <source>
        <dbReference type="ARBA" id="ARBA00022989"/>
    </source>
</evidence>
<evidence type="ECO:0000313" key="12">
    <source>
        <dbReference type="Proteomes" id="UP000000379"/>
    </source>
</evidence>
<dbReference type="EMBL" id="CP002049">
    <property type="protein sequence ID" value="ADI14824.1"/>
    <property type="molecule type" value="Genomic_DNA"/>
</dbReference>
<keyword evidence="6 8" id="KW-0472">Membrane</keyword>
<keyword evidence="12" id="KW-1185">Reference proteome</keyword>
<dbReference type="KEGG" id="tra:Trad_1706"/>
<keyword evidence="3" id="KW-1003">Cell membrane</keyword>
<reference evidence="11 12" key="2">
    <citation type="journal article" date="2011" name="Stand. Genomic Sci.">
        <title>Complete genome sequence of Truepera radiovictrix type strain (RQ-24).</title>
        <authorList>
            <person name="Ivanova N."/>
            <person name="Rohde C."/>
            <person name="Munk C."/>
            <person name="Nolan M."/>
            <person name="Lucas S."/>
            <person name="Del Rio T.G."/>
            <person name="Tice H."/>
            <person name="Deshpande S."/>
            <person name="Cheng J.F."/>
            <person name="Tapia R."/>
            <person name="Han C."/>
            <person name="Goodwin L."/>
            <person name="Pitluck S."/>
            <person name="Liolios K."/>
            <person name="Mavromatis K."/>
            <person name="Mikhailova N."/>
            <person name="Pati A."/>
            <person name="Chen A."/>
            <person name="Palaniappan K."/>
            <person name="Land M."/>
            <person name="Hauser L."/>
            <person name="Chang Y.J."/>
            <person name="Jeffries C.D."/>
            <person name="Brambilla E."/>
            <person name="Rohde M."/>
            <person name="Goker M."/>
            <person name="Tindall B.J."/>
            <person name="Woyke T."/>
            <person name="Bristow J."/>
            <person name="Eisen J.A."/>
            <person name="Markowitz V."/>
            <person name="Hugenholtz P."/>
            <person name="Kyrpides N.C."/>
            <person name="Klenk H.P."/>
            <person name="Lapidus A."/>
        </authorList>
    </citation>
    <scope>NUCLEOTIDE SEQUENCE [LARGE SCALE GENOMIC DNA]</scope>
    <source>
        <strain evidence="12">DSM 17093 / CIP 108686 / LMG 22925 / RQ-24</strain>
    </source>
</reference>
<reference evidence="12" key="1">
    <citation type="submission" date="2010-05" db="EMBL/GenBank/DDBJ databases">
        <title>The complete genome of Truepera radiovictris DSM 17093.</title>
        <authorList>
            <consortium name="US DOE Joint Genome Institute (JGI-PGF)"/>
            <person name="Lucas S."/>
            <person name="Copeland A."/>
            <person name="Lapidus A."/>
            <person name="Glavina del Rio T."/>
            <person name="Dalin E."/>
            <person name="Tice H."/>
            <person name="Bruce D."/>
            <person name="Goodwin L."/>
            <person name="Pitluck S."/>
            <person name="Kyrpides N."/>
            <person name="Mavromatis K."/>
            <person name="Ovchinnikova G."/>
            <person name="Munk A.C."/>
            <person name="Detter J.C."/>
            <person name="Han C."/>
            <person name="Tapia R."/>
            <person name="Land M."/>
            <person name="Hauser L."/>
            <person name="Markowitz V."/>
            <person name="Cheng J.-F."/>
            <person name="Hugenholtz P."/>
            <person name="Woyke T."/>
            <person name="Wu D."/>
            <person name="Tindall B."/>
            <person name="Pomrenke H.G."/>
            <person name="Brambilla E."/>
            <person name="Klenk H.-P."/>
            <person name="Eisen J.A."/>
        </authorList>
    </citation>
    <scope>NUCLEOTIDE SEQUENCE [LARGE SCALE GENOMIC DNA]</scope>
    <source>
        <strain evidence="12">DSM 17093 / CIP 108686 / LMG 22925 / RQ-24</strain>
    </source>
</reference>
<dbReference type="PROSITE" id="PS50914">
    <property type="entry name" value="BON"/>
    <property type="match status" value="1"/>
</dbReference>
<dbReference type="STRING" id="649638.Trad_1706"/>
<organism evidence="11 12">
    <name type="scientific">Truepera radiovictrix (strain DSM 17093 / CIP 108686 / LMG 22925 / RQ-24)</name>
    <dbReference type="NCBI Taxonomy" id="649638"/>
    <lineage>
        <taxon>Bacteria</taxon>
        <taxon>Thermotogati</taxon>
        <taxon>Deinococcota</taxon>
        <taxon>Deinococci</taxon>
        <taxon>Trueperales</taxon>
        <taxon>Trueperaceae</taxon>
        <taxon>Truepera</taxon>
    </lineage>
</organism>
<keyword evidence="9" id="KW-0732">Signal</keyword>
<dbReference type="Gene3D" id="1.10.287.1260">
    <property type="match status" value="1"/>
</dbReference>
<dbReference type="HOGENOM" id="CLU_037945_7_0_0"/>
<evidence type="ECO:0000256" key="6">
    <source>
        <dbReference type="ARBA" id="ARBA00023136"/>
    </source>
</evidence>
<comment type="subcellular location">
    <subcellularLocation>
        <location evidence="1">Cell membrane</location>
        <topology evidence="1">Multi-pass membrane protein</topology>
    </subcellularLocation>
</comment>
<evidence type="ECO:0000313" key="11">
    <source>
        <dbReference type="EMBL" id="ADI14824.1"/>
    </source>
</evidence>
<evidence type="ECO:0000256" key="1">
    <source>
        <dbReference type="ARBA" id="ARBA00004651"/>
    </source>
</evidence>
<name>D7CQ40_TRURR</name>
<dbReference type="Pfam" id="PF00924">
    <property type="entry name" value="MS_channel_2nd"/>
    <property type="match status" value="1"/>
</dbReference>